<name>A0A7V2WSH1_9BACT</name>
<dbReference type="Gene3D" id="3.30.70.3220">
    <property type="match status" value="1"/>
</dbReference>
<dbReference type="InterPro" id="IPR005791">
    <property type="entry name" value="SecD"/>
</dbReference>
<keyword evidence="8" id="KW-0811">Translocation</keyword>
<feature type="transmembrane region" description="Helical" evidence="10">
    <location>
        <begin position="361"/>
        <end position="380"/>
    </location>
</feature>
<keyword evidence="2" id="KW-0813">Transport</keyword>
<evidence type="ECO:0000256" key="10">
    <source>
        <dbReference type="SAM" id="Phobius"/>
    </source>
</evidence>
<dbReference type="Pfam" id="PF07549">
    <property type="entry name" value="Sec_GG"/>
    <property type="match status" value="1"/>
</dbReference>
<dbReference type="GO" id="GO:0015450">
    <property type="term" value="F:protein-transporting ATPase activity"/>
    <property type="evidence" value="ECO:0007669"/>
    <property type="project" value="InterPro"/>
</dbReference>
<dbReference type="Proteomes" id="UP000885797">
    <property type="component" value="Unassembled WGS sequence"/>
</dbReference>
<dbReference type="PRINTS" id="PR00702">
    <property type="entry name" value="ACRIFLAVINRP"/>
</dbReference>
<dbReference type="NCBIfam" id="TIGR00916">
    <property type="entry name" value="2A0604s01"/>
    <property type="match status" value="1"/>
</dbReference>
<keyword evidence="6" id="KW-0653">Protein transport</keyword>
<feature type="domain" description="Protein export membrane protein SecD/SecF C-terminal" evidence="11">
    <location>
        <begin position="341"/>
        <end position="504"/>
    </location>
</feature>
<dbReference type="SUPFAM" id="SSF82866">
    <property type="entry name" value="Multidrug efflux transporter AcrB transmembrane domain"/>
    <property type="match status" value="1"/>
</dbReference>
<proteinExistence type="inferred from homology"/>
<dbReference type="InterPro" id="IPR001036">
    <property type="entry name" value="Acrflvin-R"/>
</dbReference>
<dbReference type="Gene3D" id="1.20.1640.10">
    <property type="entry name" value="Multidrug efflux transporter AcrB transmembrane domain"/>
    <property type="match status" value="1"/>
</dbReference>
<evidence type="ECO:0000256" key="2">
    <source>
        <dbReference type="ARBA" id="ARBA00022448"/>
    </source>
</evidence>
<keyword evidence="4" id="KW-0997">Cell inner membrane</keyword>
<evidence type="ECO:0000256" key="8">
    <source>
        <dbReference type="ARBA" id="ARBA00023010"/>
    </source>
</evidence>
<evidence type="ECO:0000256" key="4">
    <source>
        <dbReference type="ARBA" id="ARBA00022519"/>
    </source>
</evidence>
<keyword evidence="9 10" id="KW-0472">Membrane</keyword>
<dbReference type="Pfam" id="PF22599">
    <property type="entry name" value="SecDF_P1_head"/>
    <property type="match status" value="1"/>
</dbReference>
<dbReference type="Pfam" id="PF21760">
    <property type="entry name" value="SecD_1st"/>
    <property type="match status" value="1"/>
</dbReference>
<dbReference type="InterPro" id="IPR022813">
    <property type="entry name" value="SecD/SecF_arch_bac"/>
</dbReference>
<feature type="transmembrane region" description="Helical" evidence="10">
    <location>
        <begin position="385"/>
        <end position="407"/>
    </location>
</feature>
<dbReference type="NCBIfam" id="TIGR01129">
    <property type="entry name" value="secD"/>
    <property type="match status" value="1"/>
</dbReference>
<gene>
    <name evidence="14" type="primary">secD</name>
    <name evidence="14" type="ORF">ENJ63_00060</name>
</gene>
<protein>
    <submittedName>
        <fullName evidence="14">Protein translocase subunit SecD</fullName>
    </submittedName>
</protein>
<evidence type="ECO:0000256" key="3">
    <source>
        <dbReference type="ARBA" id="ARBA00022475"/>
    </source>
</evidence>
<comment type="caution">
    <text evidence="14">The sequence shown here is derived from an EMBL/GenBank/DDBJ whole genome shotgun (WGS) entry which is preliminary data.</text>
</comment>
<dbReference type="HAMAP" id="MF_01463_B">
    <property type="entry name" value="SecD_B"/>
    <property type="match status" value="1"/>
</dbReference>
<evidence type="ECO:0000259" key="11">
    <source>
        <dbReference type="Pfam" id="PF02355"/>
    </source>
</evidence>
<dbReference type="InterPro" id="IPR054384">
    <property type="entry name" value="SecDF_P1_head"/>
</dbReference>
<evidence type="ECO:0000259" key="13">
    <source>
        <dbReference type="Pfam" id="PF22599"/>
    </source>
</evidence>
<dbReference type="AlphaFoldDB" id="A0A7V2WSH1"/>
<evidence type="ECO:0000313" key="14">
    <source>
        <dbReference type="EMBL" id="HFC46255.1"/>
    </source>
</evidence>
<feature type="transmembrane region" description="Helical" evidence="10">
    <location>
        <begin position="456"/>
        <end position="478"/>
    </location>
</feature>
<feature type="non-terminal residue" evidence="14">
    <location>
        <position position="1"/>
    </location>
</feature>
<evidence type="ECO:0000256" key="1">
    <source>
        <dbReference type="ARBA" id="ARBA00004651"/>
    </source>
</evidence>
<evidence type="ECO:0000259" key="12">
    <source>
        <dbReference type="Pfam" id="PF21760"/>
    </source>
</evidence>
<reference evidence="14" key="1">
    <citation type="journal article" date="2020" name="mSystems">
        <title>Genome- and Community-Level Interaction Insights into Carbon Utilization and Element Cycling Functions of Hydrothermarchaeota in Hydrothermal Sediment.</title>
        <authorList>
            <person name="Zhou Z."/>
            <person name="Liu Y."/>
            <person name="Xu W."/>
            <person name="Pan J."/>
            <person name="Luo Z.H."/>
            <person name="Li M."/>
        </authorList>
    </citation>
    <scope>NUCLEOTIDE SEQUENCE [LARGE SCALE GENOMIC DNA]</scope>
    <source>
        <strain evidence="14">HyVt-503</strain>
    </source>
</reference>
<accession>A0A7V2WSH1</accession>
<evidence type="ECO:0000256" key="9">
    <source>
        <dbReference type="ARBA" id="ARBA00023136"/>
    </source>
</evidence>
<feature type="domain" description="SecDF P1 head subdomain" evidence="13">
    <location>
        <begin position="234"/>
        <end position="339"/>
    </location>
</feature>
<organism evidence="14">
    <name type="scientific">Dissulfuribacter thermophilus</name>
    <dbReference type="NCBI Taxonomy" id="1156395"/>
    <lineage>
        <taxon>Bacteria</taxon>
        <taxon>Pseudomonadati</taxon>
        <taxon>Thermodesulfobacteriota</taxon>
        <taxon>Dissulfuribacteria</taxon>
        <taxon>Dissulfuribacterales</taxon>
        <taxon>Dissulfuribacteraceae</taxon>
        <taxon>Dissulfuribacter</taxon>
    </lineage>
</organism>
<dbReference type="InterPro" id="IPR048631">
    <property type="entry name" value="SecD_1st"/>
</dbReference>
<feature type="non-terminal residue" evidence="14">
    <location>
        <position position="523"/>
    </location>
</feature>
<dbReference type="FunFam" id="3.30.1360.200:FF:000002">
    <property type="entry name" value="Preprotein translocase subunit SecD"/>
    <property type="match status" value="1"/>
</dbReference>
<feature type="transmembrane region" description="Helical" evidence="10">
    <location>
        <begin position="484"/>
        <end position="508"/>
    </location>
</feature>
<sequence length="523" mass="57631">KKYIYSQGLKLGLDLQGGMHLVLRVNVEKAVENSLNLTARDLKEALKRHHINVVQRESSDPHKVVFAVPNKSVLEKIKAIIEEDYPNLDIVSMDTSKRFPTITLALKKEEADFIREHAVEQSLEIIRNRIDQFGVAEPVIVRQGKNEIVVQLPGVKDPKRAIKLIGQTAQLEFKLVDDDAAVDLRTLIRRAIEEGRLKSKYNVEELNRALRGQIPKGDRIYLMKEYDSRTGRTKVTPILLKDKTLMSGDAVKTAHVRIGGTFNEPYVALELTDRGARIFEKITAENVGKRLAIILDGVVRSAPVIRERIAGGHAQISGSFTHEEAADLAIVLRAGALPAPVEIIQNITVGPSLGRDSIQKGLMAGLTGGVMVLIFMVIYYRISGLIADVAVVLNILFLLAVLSLFHATLTLPGIAGIILTIGMGVDSNVLIFERMREEKALGKPLKAFIDGGYDKAFWTIVDAHVTTLITALALFLFGTGPIKGFAVTLSAGIIINLFTAIFGTRIVYDWLLAKRALKDLSFL</sequence>
<feature type="domain" description="Protein translocase subunit SecDF P1" evidence="12">
    <location>
        <begin position="119"/>
        <end position="178"/>
    </location>
</feature>
<dbReference type="Gene3D" id="3.30.1360.200">
    <property type="match status" value="1"/>
</dbReference>
<keyword evidence="5 10" id="KW-0812">Transmembrane</keyword>
<dbReference type="PANTHER" id="PTHR30081">
    <property type="entry name" value="PROTEIN-EXPORT MEMBRANE PROTEIN SEC"/>
    <property type="match status" value="1"/>
</dbReference>
<evidence type="ECO:0000256" key="6">
    <source>
        <dbReference type="ARBA" id="ARBA00022927"/>
    </source>
</evidence>
<evidence type="ECO:0000256" key="5">
    <source>
        <dbReference type="ARBA" id="ARBA00022692"/>
    </source>
</evidence>
<keyword evidence="3" id="KW-1003">Cell membrane</keyword>
<dbReference type="GO" id="GO:0005886">
    <property type="term" value="C:plasma membrane"/>
    <property type="evidence" value="ECO:0007669"/>
    <property type="project" value="UniProtKB-SubCell"/>
</dbReference>
<dbReference type="FunFam" id="1.20.1640.10:FF:000004">
    <property type="entry name" value="Protein translocase subunit SecD"/>
    <property type="match status" value="1"/>
</dbReference>
<dbReference type="InterPro" id="IPR022646">
    <property type="entry name" value="SecD/SecF_CS"/>
</dbReference>
<dbReference type="Gene3D" id="3.30.70.3400">
    <property type="match status" value="1"/>
</dbReference>
<dbReference type="GO" id="GO:0006886">
    <property type="term" value="P:intracellular protein transport"/>
    <property type="evidence" value="ECO:0007669"/>
    <property type="project" value="InterPro"/>
</dbReference>
<dbReference type="EMBL" id="DRND01000005">
    <property type="protein sequence ID" value="HFC46255.1"/>
    <property type="molecule type" value="Genomic_DNA"/>
</dbReference>
<evidence type="ECO:0000256" key="7">
    <source>
        <dbReference type="ARBA" id="ARBA00022989"/>
    </source>
</evidence>
<dbReference type="InterPro" id="IPR055344">
    <property type="entry name" value="SecD_SecF_C_bact"/>
</dbReference>
<comment type="subcellular location">
    <subcellularLocation>
        <location evidence="1">Cell membrane</location>
        <topology evidence="1">Multi-pass membrane protein</topology>
    </subcellularLocation>
</comment>
<dbReference type="InterPro" id="IPR048634">
    <property type="entry name" value="SecD_SecF_C"/>
</dbReference>
<dbReference type="Pfam" id="PF02355">
    <property type="entry name" value="SecD_SecF_C"/>
    <property type="match status" value="1"/>
</dbReference>
<dbReference type="PANTHER" id="PTHR30081:SF1">
    <property type="entry name" value="PROTEIN TRANSLOCASE SUBUNIT SECD"/>
    <property type="match status" value="1"/>
</dbReference>
<keyword evidence="7 10" id="KW-1133">Transmembrane helix</keyword>